<dbReference type="eggNOG" id="COG0218">
    <property type="taxonomic scope" value="Bacteria"/>
</dbReference>
<keyword evidence="7 10" id="KW-0342">GTP-binding</keyword>
<evidence type="ECO:0000313" key="13">
    <source>
        <dbReference type="Proteomes" id="UP000001052"/>
    </source>
</evidence>
<keyword evidence="8 10" id="KW-0717">Septation</keyword>
<dbReference type="InterPro" id="IPR006073">
    <property type="entry name" value="GTP-bd"/>
</dbReference>
<evidence type="ECO:0000256" key="9">
    <source>
        <dbReference type="ARBA" id="ARBA00023306"/>
    </source>
</evidence>
<evidence type="ECO:0000256" key="6">
    <source>
        <dbReference type="ARBA" id="ARBA00022842"/>
    </source>
</evidence>
<dbReference type="AlphaFoldDB" id="C8X2D9"/>
<evidence type="ECO:0000256" key="7">
    <source>
        <dbReference type="ARBA" id="ARBA00023134"/>
    </source>
</evidence>
<evidence type="ECO:0000256" key="8">
    <source>
        <dbReference type="ARBA" id="ARBA00023210"/>
    </source>
</evidence>
<dbReference type="SUPFAM" id="SSF52540">
    <property type="entry name" value="P-loop containing nucleoside triphosphate hydrolases"/>
    <property type="match status" value="1"/>
</dbReference>
<dbReference type="PROSITE" id="PS51706">
    <property type="entry name" value="G_ENGB"/>
    <property type="match status" value="1"/>
</dbReference>
<evidence type="ECO:0000256" key="2">
    <source>
        <dbReference type="ARBA" id="ARBA00009638"/>
    </source>
</evidence>
<comment type="cofactor">
    <cofactor evidence="1">
        <name>Mg(2+)</name>
        <dbReference type="ChEBI" id="CHEBI:18420"/>
    </cofactor>
</comment>
<keyword evidence="6" id="KW-0460">Magnesium</keyword>
<evidence type="ECO:0000313" key="12">
    <source>
        <dbReference type="EMBL" id="ACV68586.1"/>
    </source>
</evidence>
<comment type="function">
    <text evidence="10">Necessary for normal cell division and for the maintenance of normal septation.</text>
</comment>
<sequence>MLILELETTAYTAEQFPSLDVPQVALAGRSNVGKSSLINALAGRKKLAKISSTPGKTRSLNFYRAAGDGFYLVDLPGYGYAKRSKTERGQWAALMDVYFQKSTGLQAVVVLLDSRLPPQKLDLELISFLQRESIPLIAALTKADKCKNKDRSRVQRQWKELLSPSAPLILFSAKTGMGKQTLWAAIREAAGMETAISDQESEANG</sequence>
<evidence type="ECO:0000259" key="11">
    <source>
        <dbReference type="PROSITE" id="PS51706"/>
    </source>
</evidence>
<reference evidence="13" key="1">
    <citation type="submission" date="2009-09" db="EMBL/GenBank/DDBJ databases">
        <title>The complete chromosome of Desulfohalobium retbaense DSM 5692.</title>
        <authorList>
            <consortium name="US DOE Joint Genome Institute (JGI-PGF)"/>
            <person name="Lucas S."/>
            <person name="Copeland A."/>
            <person name="Lapidus A."/>
            <person name="Glavina del Rio T."/>
            <person name="Dalin E."/>
            <person name="Tice H."/>
            <person name="Bruce D."/>
            <person name="Goodwin L."/>
            <person name="Pitluck S."/>
            <person name="Kyrpides N."/>
            <person name="Mavromatis K."/>
            <person name="Ivanova N."/>
            <person name="Mikhailova N."/>
            <person name="Munk A.C."/>
            <person name="Brettin T."/>
            <person name="Detter J.C."/>
            <person name="Han C."/>
            <person name="Tapia R."/>
            <person name="Larimer F."/>
            <person name="Land M."/>
            <person name="Hauser L."/>
            <person name="Markowitz V."/>
            <person name="Cheng J.-F."/>
            <person name="Hugenholtz P."/>
            <person name="Woyke T."/>
            <person name="Wu D."/>
            <person name="Spring S."/>
            <person name="Klenk H.-P."/>
            <person name="Eisen J.A."/>
        </authorList>
    </citation>
    <scope>NUCLEOTIDE SEQUENCE [LARGE SCALE GENOMIC DNA]</scope>
    <source>
        <strain evidence="13">DSM 5692</strain>
    </source>
</reference>
<dbReference type="GO" id="GO:0000917">
    <property type="term" value="P:division septum assembly"/>
    <property type="evidence" value="ECO:0007669"/>
    <property type="project" value="UniProtKB-KW"/>
</dbReference>
<feature type="domain" description="EngB-type G" evidence="11">
    <location>
        <begin position="20"/>
        <end position="192"/>
    </location>
</feature>
<dbReference type="OrthoDB" id="9804921at2"/>
<dbReference type="EMBL" id="CP001734">
    <property type="protein sequence ID" value="ACV68586.1"/>
    <property type="molecule type" value="Genomic_DNA"/>
</dbReference>
<dbReference type="Pfam" id="PF01926">
    <property type="entry name" value="MMR_HSR1"/>
    <property type="match status" value="1"/>
</dbReference>
<dbReference type="HAMAP" id="MF_00321">
    <property type="entry name" value="GTPase_EngB"/>
    <property type="match status" value="1"/>
</dbReference>
<evidence type="ECO:0000256" key="3">
    <source>
        <dbReference type="ARBA" id="ARBA00022618"/>
    </source>
</evidence>
<organism evidence="12 13">
    <name type="scientific">Desulfohalobium retbaense (strain ATCC 49708 / DSM 5692 / JCM 16813 / HR100)</name>
    <dbReference type="NCBI Taxonomy" id="485915"/>
    <lineage>
        <taxon>Bacteria</taxon>
        <taxon>Pseudomonadati</taxon>
        <taxon>Thermodesulfobacteriota</taxon>
        <taxon>Desulfovibrionia</taxon>
        <taxon>Desulfovibrionales</taxon>
        <taxon>Desulfohalobiaceae</taxon>
        <taxon>Desulfohalobium</taxon>
    </lineage>
</organism>
<name>C8X2D9_DESRD</name>
<dbReference type="Proteomes" id="UP000001052">
    <property type="component" value="Chromosome"/>
</dbReference>
<keyword evidence="13" id="KW-1185">Reference proteome</keyword>
<dbReference type="PANTHER" id="PTHR11649">
    <property type="entry name" value="MSS1/TRME-RELATED GTP-BINDING PROTEIN"/>
    <property type="match status" value="1"/>
</dbReference>
<evidence type="ECO:0000256" key="10">
    <source>
        <dbReference type="HAMAP-Rule" id="MF_00321"/>
    </source>
</evidence>
<evidence type="ECO:0000256" key="5">
    <source>
        <dbReference type="ARBA" id="ARBA00022741"/>
    </source>
</evidence>
<dbReference type="RefSeq" id="WP_015751733.1">
    <property type="nucleotide sequence ID" value="NC_013223.1"/>
</dbReference>
<dbReference type="GO" id="GO:0005525">
    <property type="term" value="F:GTP binding"/>
    <property type="evidence" value="ECO:0007669"/>
    <property type="project" value="UniProtKB-UniRule"/>
</dbReference>
<comment type="similarity">
    <text evidence="2 10">Belongs to the TRAFAC class TrmE-Era-EngA-EngB-Septin-like GTPase superfamily. EngB GTPase family.</text>
</comment>
<dbReference type="Gene3D" id="3.40.50.300">
    <property type="entry name" value="P-loop containing nucleotide triphosphate hydrolases"/>
    <property type="match status" value="1"/>
</dbReference>
<proteinExistence type="inferred from homology"/>
<gene>
    <name evidence="10" type="primary">engB</name>
    <name evidence="12" type="ordered locus">Dret_1298</name>
</gene>
<keyword evidence="9 10" id="KW-0131">Cell cycle</keyword>
<dbReference type="STRING" id="485915.Dret_1298"/>
<dbReference type="GO" id="GO:0046872">
    <property type="term" value="F:metal ion binding"/>
    <property type="evidence" value="ECO:0007669"/>
    <property type="project" value="UniProtKB-KW"/>
</dbReference>
<keyword evidence="4" id="KW-0479">Metal-binding</keyword>
<dbReference type="HOGENOM" id="CLU_033732_3_0_7"/>
<dbReference type="InterPro" id="IPR019987">
    <property type="entry name" value="GTP-bd_ribosome_bio_YsxC"/>
</dbReference>
<dbReference type="InterPro" id="IPR030393">
    <property type="entry name" value="G_ENGB_dom"/>
</dbReference>
<dbReference type="KEGG" id="drt:Dret_1298"/>
<protein>
    <recommendedName>
        <fullName evidence="10">Probable GTP-binding protein EngB</fullName>
    </recommendedName>
</protein>
<evidence type="ECO:0000256" key="4">
    <source>
        <dbReference type="ARBA" id="ARBA00022723"/>
    </source>
</evidence>
<accession>C8X2D9</accession>
<dbReference type="CDD" id="cd01876">
    <property type="entry name" value="YihA_EngB"/>
    <property type="match status" value="1"/>
</dbReference>
<dbReference type="PANTHER" id="PTHR11649:SF13">
    <property type="entry name" value="ENGB-TYPE G DOMAIN-CONTAINING PROTEIN"/>
    <property type="match status" value="1"/>
</dbReference>
<reference evidence="12 13" key="2">
    <citation type="journal article" date="2010" name="Stand. Genomic Sci.">
        <title>Complete genome sequence of Desulfohalobium retbaense type strain (HR(100)).</title>
        <authorList>
            <person name="Spring S."/>
            <person name="Nolan M."/>
            <person name="Lapidus A."/>
            <person name="Glavina Del Rio T."/>
            <person name="Copeland A."/>
            <person name="Tice H."/>
            <person name="Cheng J.F."/>
            <person name="Lucas S."/>
            <person name="Land M."/>
            <person name="Chen F."/>
            <person name="Bruce D."/>
            <person name="Goodwin L."/>
            <person name="Pitluck S."/>
            <person name="Ivanova N."/>
            <person name="Mavromatis K."/>
            <person name="Mikhailova N."/>
            <person name="Pati A."/>
            <person name="Chen A."/>
            <person name="Palaniappan K."/>
            <person name="Hauser L."/>
            <person name="Chang Y.J."/>
            <person name="Jeffries C.D."/>
            <person name="Munk C."/>
            <person name="Kiss H."/>
            <person name="Chain P."/>
            <person name="Han C."/>
            <person name="Brettin T."/>
            <person name="Detter J.C."/>
            <person name="Schuler E."/>
            <person name="Goker M."/>
            <person name="Rohde M."/>
            <person name="Bristow J."/>
            <person name="Eisen J.A."/>
            <person name="Markowitz V."/>
            <person name="Hugenholtz P."/>
            <person name="Kyrpides N.C."/>
            <person name="Klenk H.P."/>
        </authorList>
    </citation>
    <scope>NUCLEOTIDE SEQUENCE [LARGE SCALE GENOMIC DNA]</scope>
    <source>
        <strain evidence="12 13">DSM 5692</strain>
    </source>
</reference>
<keyword evidence="5 10" id="KW-0547">Nucleotide-binding</keyword>
<dbReference type="NCBIfam" id="TIGR03598">
    <property type="entry name" value="GTPase_YsxC"/>
    <property type="match status" value="1"/>
</dbReference>
<evidence type="ECO:0000256" key="1">
    <source>
        <dbReference type="ARBA" id="ARBA00001946"/>
    </source>
</evidence>
<keyword evidence="3 10" id="KW-0132">Cell division</keyword>
<dbReference type="InterPro" id="IPR027417">
    <property type="entry name" value="P-loop_NTPase"/>
</dbReference>